<reference evidence="3" key="2">
    <citation type="submission" date="2021-12" db="EMBL/GenBank/DDBJ databases">
        <title>Resequencing data analysis of finger millet.</title>
        <authorList>
            <person name="Hatakeyama M."/>
            <person name="Aluri S."/>
            <person name="Balachadran M.T."/>
            <person name="Sivarajan S.R."/>
            <person name="Poveda L."/>
            <person name="Shimizu-Inatsugi R."/>
            <person name="Schlapbach R."/>
            <person name="Sreeman S.M."/>
            <person name="Shimizu K.K."/>
        </authorList>
    </citation>
    <scope>NUCLEOTIDE SEQUENCE</scope>
</reference>
<dbReference type="GO" id="GO:0016491">
    <property type="term" value="F:oxidoreductase activity"/>
    <property type="evidence" value="ECO:0007669"/>
    <property type="project" value="InterPro"/>
</dbReference>
<gene>
    <name evidence="3" type="primary">gb09601</name>
    <name evidence="3" type="ORF">PR202_gb09601</name>
</gene>
<dbReference type="EMBL" id="BQKI01000075">
    <property type="protein sequence ID" value="GJN22070.1"/>
    <property type="molecule type" value="Genomic_DNA"/>
</dbReference>
<dbReference type="InterPro" id="IPR016162">
    <property type="entry name" value="Ald_DH_N"/>
</dbReference>
<feature type="compositionally biased region" description="Polar residues" evidence="1">
    <location>
        <begin position="30"/>
        <end position="41"/>
    </location>
</feature>
<evidence type="ECO:0000256" key="1">
    <source>
        <dbReference type="SAM" id="MobiDB-lite"/>
    </source>
</evidence>
<organism evidence="3 4">
    <name type="scientific">Eleusine coracana subsp. coracana</name>
    <dbReference type="NCBI Taxonomy" id="191504"/>
    <lineage>
        <taxon>Eukaryota</taxon>
        <taxon>Viridiplantae</taxon>
        <taxon>Streptophyta</taxon>
        <taxon>Embryophyta</taxon>
        <taxon>Tracheophyta</taxon>
        <taxon>Spermatophyta</taxon>
        <taxon>Magnoliopsida</taxon>
        <taxon>Liliopsida</taxon>
        <taxon>Poales</taxon>
        <taxon>Poaceae</taxon>
        <taxon>PACMAD clade</taxon>
        <taxon>Chloridoideae</taxon>
        <taxon>Cynodonteae</taxon>
        <taxon>Eleusininae</taxon>
        <taxon>Eleusine</taxon>
    </lineage>
</organism>
<dbReference type="Pfam" id="PF00171">
    <property type="entry name" value="Aldedh"/>
    <property type="match status" value="1"/>
</dbReference>
<dbReference type="InterPro" id="IPR016161">
    <property type="entry name" value="Ald_DH/histidinol_DH"/>
</dbReference>
<sequence length="166" mass="18531">MTRLQGRHSFSTAITGAAPNDEPIQPSVEIKNTPSSSSTEMYTFPQATLDPRTGEAIAHVAEDINRAVTTARRAFDEGPWPRMPAYERCRVLLRFADLIEVHAEEIAALETWDSGKPLEQAAGPETCRRDLILCCASTDRRVDRLRRLKQSTGGLRPRVPIRRPPP</sequence>
<dbReference type="InterPro" id="IPR015590">
    <property type="entry name" value="Aldehyde_DH_dom"/>
</dbReference>
<evidence type="ECO:0000259" key="2">
    <source>
        <dbReference type="Pfam" id="PF00171"/>
    </source>
</evidence>
<dbReference type="AlphaFoldDB" id="A0AAV5EHH9"/>
<feature type="region of interest" description="Disordered" evidence="1">
    <location>
        <begin position="1"/>
        <end position="41"/>
    </location>
</feature>
<evidence type="ECO:0000313" key="4">
    <source>
        <dbReference type="Proteomes" id="UP001054889"/>
    </source>
</evidence>
<comment type="caution">
    <text evidence="3">The sequence shown here is derived from an EMBL/GenBank/DDBJ whole genome shotgun (WGS) entry which is preliminary data.</text>
</comment>
<protein>
    <recommendedName>
        <fullName evidence="2">Aldehyde dehydrogenase domain-containing protein</fullName>
    </recommendedName>
</protein>
<proteinExistence type="predicted"/>
<reference evidence="3" key="1">
    <citation type="journal article" date="2018" name="DNA Res.">
        <title>Multiple hybrid de novo genome assembly of finger millet, an orphan allotetraploid crop.</title>
        <authorList>
            <person name="Hatakeyama M."/>
            <person name="Aluri S."/>
            <person name="Balachadran M.T."/>
            <person name="Sivarajan S.R."/>
            <person name="Patrignani A."/>
            <person name="Gruter S."/>
            <person name="Poveda L."/>
            <person name="Shimizu-Inatsugi R."/>
            <person name="Baeten J."/>
            <person name="Francoijs K.J."/>
            <person name="Nataraja K.N."/>
            <person name="Reddy Y.A.N."/>
            <person name="Phadnis S."/>
            <person name="Ravikumar R.L."/>
            <person name="Schlapbach R."/>
            <person name="Sreeman S.M."/>
            <person name="Shimizu K.K."/>
        </authorList>
    </citation>
    <scope>NUCLEOTIDE SEQUENCE</scope>
</reference>
<dbReference type="Proteomes" id="UP001054889">
    <property type="component" value="Unassembled WGS sequence"/>
</dbReference>
<keyword evidence="4" id="KW-1185">Reference proteome</keyword>
<name>A0AAV5EHH9_ELECO</name>
<accession>A0AAV5EHH9</accession>
<feature type="domain" description="Aldehyde dehydrogenase" evidence="2">
    <location>
        <begin position="47"/>
        <end position="126"/>
    </location>
</feature>
<dbReference type="PANTHER" id="PTHR11699">
    <property type="entry name" value="ALDEHYDE DEHYDROGENASE-RELATED"/>
    <property type="match status" value="1"/>
</dbReference>
<evidence type="ECO:0000313" key="3">
    <source>
        <dbReference type="EMBL" id="GJN22070.1"/>
    </source>
</evidence>
<dbReference type="SUPFAM" id="SSF53720">
    <property type="entry name" value="ALDH-like"/>
    <property type="match status" value="1"/>
</dbReference>
<dbReference type="Gene3D" id="3.40.605.10">
    <property type="entry name" value="Aldehyde Dehydrogenase, Chain A, domain 1"/>
    <property type="match status" value="1"/>
</dbReference>